<accession>A0A1G1ZMY1</accession>
<evidence type="ECO:0000313" key="3">
    <source>
        <dbReference type="Proteomes" id="UP000177942"/>
    </source>
</evidence>
<sequence length="93" mass="10459">MPGKQKTATAIDDLARMVAEGFAHTVTKDELKNFAQAVETRLGAMETNLLELSAGIKEFVNIVKKQEAEVVDLRVKYRELENRVAKLESRKVK</sequence>
<feature type="coiled-coil region" evidence="1">
    <location>
        <begin position="63"/>
        <end position="90"/>
    </location>
</feature>
<protein>
    <submittedName>
        <fullName evidence="2">Uncharacterized protein</fullName>
    </submittedName>
</protein>
<evidence type="ECO:0000313" key="2">
    <source>
        <dbReference type="EMBL" id="OGY65759.1"/>
    </source>
</evidence>
<name>A0A1G1ZMY1_9BACT</name>
<dbReference type="STRING" id="1798407.A3A16_04075"/>
<comment type="caution">
    <text evidence="2">The sequence shown here is derived from an EMBL/GenBank/DDBJ whole genome shotgun (WGS) entry which is preliminary data.</text>
</comment>
<gene>
    <name evidence="2" type="ORF">A3A16_04075</name>
</gene>
<reference evidence="2 3" key="1">
    <citation type="journal article" date="2016" name="Nat. Commun.">
        <title>Thousands of microbial genomes shed light on interconnected biogeochemical processes in an aquifer system.</title>
        <authorList>
            <person name="Anantharaman K."/>
            <person name="Brown C.T."/>
            <person name="Hug L.A."/>
            <person name="Sharon I."/>
            <person name="Castelle C.J."/>
            <person name="Probst A.J."/>
            <person name="Thomas B.C."/>
            <person name="Singh A."/>
            <person name="Wilkins M.J."/>
            <person name="Karaoz U."/>
            <person name="Brodie E.L."/>
            <person name="Williams K.H."/>
            <person name="Hubbard S.S."/>
            <person name="Banfield J.F."/>
        </authorList>
    </citation>
    <scope>NUCLEOTIDE SEQUENCE [LARGE SCALE GENOMIC DNA]</scope>
</reference>
<dbReference type="EMBL" id="MHJJ01000007">
    <property type="protein sequence ID" value="OGY65759.1"/>
    <property type="molecule type" value="Genomic_DNA"/>
</dbReference>
<keyword evidence="1" id="KW-0175">Coiled coil</keyword>
<evidence type="ECO:0000256" key="1">
    <source>
        <dbReference type="SAM" id="Coils"/>
    </source>
</evidence>
<proteinExistence type="predicted"/>
<dbReference type="Proteomes" id="UP000177942">
    <property type="component" value="Unassembled WGS sequence"/>
</dbReference>
<organism evidence="2 3">
    <name type="scientific">Candidatus Harrisonbacteria bacterium RIFCSPLOWO2_01_FULL_44_18</name>
    <dbReference type="NCBI Taxonomy" id="1798407"/>
    <lineage>
        <taxon>Bacteria</taxon>
        <taxon>Candidatus Harrisoniibacteriota</taxon>
    </lineage>
</organism>
<dbReference type="AlphaFoldDB" id="A0A1G1ZMY1"/>